<reference evidence="1 2" key="1">
    <citation type="journal article" date="2020" name="Cell">
        <title>Large-Scale Comparative Analyses of Tick Genomes Elucidate Their Genetic Diversity and Vector Capacities.</title>
        <authorList>
            <consortium name="Tick Genome and Microbiome Consortium (TIGMIC)"/>
            <person name="Jia N."/>
            <person name="Wang J."/>
            <person name="Shi W."/>
            <person name="Du L."/>
            <person name="Sun Y."/>
            <person name="Zhan W."/>
            <person name="Jiang J.F."/>
            <person name="Wang Q."/>
            <person name="Zhang B."/>
            <person name="Ji P."/>
            <person name="Bell-Sakyi L."/>
            <person name="Cui X.M."/>
            <person name="Yuan T.T."/>
            <person name="Jiang B.G."/>
            <person name="Yang W.F."/>
            <person name="Lam T.T."/>
            <person name="Chang Q.C."/>
            <person name="Ding S.J."/>
            <person name="Wang X.J."/>
            <person name="Zhu J.G."/>
            <person name="Ruan X.D."/>
            <person name="Zhao L."/>
            <person name="Wei J.T."/>
            <person name="Ye R.Z."/>
            <person name="Que T.C."/>
            <person name="Du C.H."/>
            <person name="Zhou Y.H."/>
            <person name="Cheng J.X."/>
            <person name="Dai P.F."/>
            <person name="Guo W.B."/>
            <person name="Han X.H."/>
            <person name="Huang E.J."/>
            <person name="Li L.F."/>
            <person name="Wei W."/>
            <person name="Gao Y.C."/>
            <person name="Liu J.Z."/>
            <person name="Shao H.Z."/>
            <person name="Wang X."/>
            <person name="Wang C.C."/>
            <person name="Yang T.C."/>
            <person name="Huo Q.B."/>
            <person name="Li W."/>
            <person name="Chen H.Y."/>
            <person name="Chen S.E."/>
            <person name="Zhou L.G."/>
            <person name="Ni X.B."/>
            <person name="Tian J.H."/>
            <person name="Sheng Y."/>
            <person name="Liu T."/>
            <person name="Pan Y.S."/>
            <person name="Xia L.Y."/>
            <person name="Li J."/>
            <person name="Zhao F."/>
            <person name="Cao W.C."/>
        </authorList>
    </citation>
    <scope>NUCLEOTIDE SEQUENCE [LARGE SCALE GENOMIC DNA]</scope>
    <source>
        <strain evidence="1">Iper-2018</strain>
    </source>
</reference>
<accession>A0AC60PRH7</accession>
<evidence type="ECO:0000313" key="1">
    <source>
        <dbReference type="EMBL" id="KAG0423702.1"/>
    </source>
</evidence>
<comment type="caution">
    <text evidence="1">The sequence shown here is derived from an EMBL/GenBank/DDBJ whole genome shotgun (WGS) entry which is preliminary data.</text>
</comment>
<protein>
    <submittedName>
        <fullName evidence="1">Uncharacterized protein</fullName>
    </submittedName>
</protein>
<evidence type="ECO:0000313" key="2">
    <source>
        <dbReference type="Proteomes" id="UP000805193"/>
    </source>
</evidence>
<dbReference type="EMBL" id="JABSTQ010010062">
    <property type="protein sequence ID" value="KAG0423702.1"/>
    <property type="molecule type" value="Genomic_DNA"/>
</dbReference>
<gene>
    <name evidence="1" type="ORF">HPB47_000488</name>
</gene>
<dbReference type="Proteomes" id="UP000805193">
    <property type="component" value="Unassembled WGS sequence"/>
</dbReference>
<sequence>CIWSEGESKLLLALYSRYFPEIGPFKRFKTRKHMFIKIAEEINERMNTHYTAQQCDRHFKTLKKRKTKVVDSNGKSGATRQHIEFEEEFNLIRAADDSVEP</sequence>
<organism evidence="1 2">
    <name type="scientific">Ixodes persulcatus</name>
    <name type="common">Taiga tick</name>
    <dbReference type="NCBI Taxonomy" id="34615"/>
    <lineage>
        <taxon>Eukaryota</taxon>
        <taxon>Metazoa</taxon>
        <taxon>Ecdysozoa</taxon>
        <taxon>Arthropoda</taxon>
        <taxon>Chelicerata</taxon>
        <taxon>Arachnida</taxon>
        <taxon>Acari</taxon>
        <taxon>Parasitiformes</taxon>
        <taxon>Ixodida</taxon>
        <taxon>Ixodoidea</taxon>
        <taxon>Ixodidae</taxon>
        <taxon>Ixodinae</taxon>
        <taxon>Ixodes</taxon>
    </lineage>
</organism>
<keyword evidence="2" id="KW-1185">Reference proteome</keyword>
<name>A0AC60PRH7_IXOPE</name>
<feature type="non-terminal residue" evidence="1">
    <location>
        <position position="1"/>
    </location>
</feature>
<feature type="non-terminal residue" evidence="1">
    <location>
        <position position="101"/>
    </location>
</feature>
<proteinExistence type="predicted"/>